<reference evidence="5" key="1">
    <citation type="submission" date="2021-11" db="EMBL/GenBank/DDBJ databases">
        <title>Genome sequence.</title>
        <authorList>
            <person name="Sun Q."/>
        </authorList>
    </citation>
    <scope>NUCLEOTIDE SEQUENCE</scope>
    <source>
        <strain evidence="5">JC732</strain>
    </source>
</reference>
<evidence type="ECO:0000259" key="4">
    <source>
        <dbReference type="Pfam" id="PF00884"/>
    </source>
</evidence>
<evidence type="ECO:0000313" key="5">
    <source>
        <dbReference type="EMBL" id="MCC9627210.1"/>
    </source>
</evidence>
<dbReference type="InterPro" id="IPR050738">
    <property type="entry name" value="Sulfatase"/>
</dbReference>
<dbReference type="RefSeq" id="WP_230215162.1">
    <property type="nucleotide sequence ID" value="NZ_JAJKFT010000002.1"/>
</dbReference>
<dbReference type="Proteomes" id="UP001139103">
    <property type="component" value="Unassembled WGS sequence"/>
</dbReference>
<evidence type="ECO:0000256" key="1">
    <source>
        <dbReference type="ARBA" id="ARBA00008779"/>
    </source>
</evidence>
<proteinExistence type="inferred from homology"/>
<accession>A0A9X1MJ85</accession>
<evidence type="ECO:0000313" key="6">
    <source>
        <dbReference type="Proteomes" id="UP001139103"/>
    </source>
</evidence>
<dbReference type="InterPro" id="IPR017850">
    <property type="entry name" value="Alkaline_phosphatase_core_sf"/>
</dbReference>
<protein>
    <submittedName>
        <fullName evidence="5">Sulfatase-like hydrolase/transferase</fullName>
    </submittedName>
</protein>
<organism evidence="5 6">
    <name type="scientific">Blastopirellula sediminis</name>
    <dbReference type="NCBI Taxonomy" id="2894196"/>
    <lineage>
        <taxon>Bacteria</taxon>
        <taxon>Pseudomonadati</taxon>
        <taxon>Planctomycetota</taxon>
        <taxon>Planctomycetia</taxon>
        <taxon>Pirellulales</taxon>
        <taxon>Pirellulaceae</taxon>
        <taxon>Blastopirellula</taxon>
    </lineage>
</organism>
<dbReference type="InterPro" id="IPR000917">
    <property type="entry name" value="Sulfatase_N"/>
</dbReference>
<name>A0A9X1MJ85_9BACT</name>
<dbReference type="AlphaFoldDB" id="A0A9X1MJ85"/>
<keyword evidence="6" id="KW-1185">Reference proteome</keyword>
<keyword evidence="3" id="KW-0732">Signal</keyword>
<dbReference type="Gene3D" id="3.40.720.10">
    <property type="entry name" value="Alkaline Phosphatase, subunit A"/>
    <property type="match status" value="1"/>
</dbReference>
<feature type="domain" description="Sulfatase N-terminal" evidence="4">
    <location>
        <begin position="31"/>
        <end position="332"/>
    </location>
</feature>
<dbReference type="EMBL" id="JAJKFT010000002">
    <property type="protein sequence ID" value="MCC9627210.1"/>
    <property type="molecule type" value="Genomic_DNA"/>
</dbReference>
<feature type="chain" id="PRO_5040882295" evidence="3">
    <location>
        <begin position="20"/>
        <end position="441"/>
    </location>
</feature>
<dbReference type="GO" id="GO:0004065">
    <property type="term" value="F:arylsulfatase activity"/>
    <property type="evidence" value="ECO:0007669"/>
    <property type="project" value="TreeGrafter"/>
</dbReference>
<dbReference type="Pfam" id="PF00884">
    <property type="entry name" value="Sulfatase"/>
    <property type="match status" value="1"/>
</dbReference>
<evidence type="ECO:0000256" key="2">
    <source>
        <dbReference type="ARBA" id="ARBA00022801"/>
    </source>
</evidence>
<dbReference type="SUPFAM" id="SSF53649">
    <property type="entry name" value="Alkaline phosphatase-like"/>
    <property type="match status" value="1"/>
</dbReference>
<sequence>MTRAALLIAAVLGTWISAAASVAAEKAADRPNLIVILSDDAGYNDFTMHGGETATPRIDALAESGVRCTNGYVSGCVCSPSRAGLLTGRYQQRFGHEYNIPPAYSEVNGLPLTETLFPAMLKEAGYRTIALGKWHLGYAPKFHPLDRGFTDYYGFLQGQRSYFPLEKPTRLNQILRDRDPVRPEKFDYMTDHLADEAAKYIADSKDKPFFIYLAFNATHGPNHATEADLATTGGKKVPAMTIALDRAVGKVMDALQENDLTDNTIVFFLNDNGGTPAHDNRPLHGFKGSCWEGGTRVPFVVSWPAKLPKGKVYDEPVIALDIASTCLAAAGVEPSGQPLDGVDLTPYLSGKEAKDPHEALFWKMGSNWSVRSGDYKLVGGHKEQDGKLQLFNLSKDIAEAHDIAAEHPEVVKRLHDGYKTWVKTHQATLWAPKKGKKASDD</sequence>
<comment type="similarity">
    <text evidence="1">Belongs to the sulfatase family.</text>
</comment>
<gene>
    <name evidence="5" type="ORF">LOC68_02205</name>
</gene>
<dbReference type="Gene3D" id="3.30.1120.10">
    <property type="match status" value="1"/>
</dbReference>
<dbReference type="PANTHER" id="PTHR42693:SF53">
    <property type="entry name" value="ENDO-4-O-SULFATASE"/>
    <property type="match status" value="1"/>
</dbReference>
<keyword evidence="2 5" id="KW-0378">Hydrolase</keyword>
<feature type="signal peptide" evidence="3">
    <location>
        <begin position="1"/>
        <end position="19"/>
    </location>
</feature>
<evidence type="ECO:0000256" key="3">
    <source>
        <dbReference type="SAM" id="SignalP"/>
    </source>
</evidence>
<comment type="caution">
    <text evidence="5">The sequence shown here is derived from an EMBL/GenBank/DDBJ whole genome shotgun (WGS) entry which is preliminary data.</text>
</comment>
<dbReference type="PANTHER" id="PTHR42693">
    <property type="entry name" value="ARYLSULFATASE FAMILY MEMBER"/>
    <property type="match status" value="1"/>
</dbReference>